<accession>A0A494C0V0</accession>
<dbReference type="GeneTree" id="ENSGT00940000162308"/>
<dbReference type="Ensembl" id="ENST00000651086.1">
    <property type="protein sequence ID" value="ENSP00000498727.1"/>
    <property type="gene ID" value="ENSG00000164398.16"/>
</dbReference>
<gene>
    <name evidence="2" type="primary">ACSL6</name>
</gene>
<keyword evidence="1" id="KW-1133">Transmembrane helix</keyword>
<dbReference type="AlphaFoldDB" id="A0A494C0V0"/>
<protein>
    <submittedName>
        <fullName evidence="2">Acyl-CoA synthetase long chain family member 6</fullName>
    </submittedName>
</protein>
<evidence type="ECO:0000313" key="2">
    <source>
        <dbReference type="Ensembl" id="ENSP00000498727.1"/>
    </source>
</evidence>
<evidence type="ECO:0000313" key="3">
    <source>
        <dbReference type="Proteomes" id="UP000005640"/>
    </source>
</evidence>
<keyword evidence="1" id="KW-0812">Transmembrane</keyword>
<name>A0A494C0V0_HUMAN</name>
<dbReference type="Ensembl" id="ENST00000651086.1">
    <property type="protein sequence ID" value="ENSP00000498727.1"/>
    <property type="gene ID" value="ENSG00000164398.15"/>
</dbReference>
<organism evidence="2 3">
    <name type="scientific">Homo sapiens</name>
    <name type="common">Human</name>
    <dbReference type="NCBI Taxonomy" id="9606"/>
    <lineage>
        <taxon>Eukaryota</taxon>
        <taxon>Metazoa</taxon>
        <taxon>Chordata</taxon>
        <taxon>Craniata</taxon>
        <taxon>Vertebrata</taxon>
        <taxon>Euteleostomi</taxon>
        <taxon>Mammalia</taxon>
        <taxon>Eutheria</taxon>
        <taxon>Euarchontoglires</taxon>
        <taxon>Primates</taxon>
        <taxon>Haplorrhini</taxon>
        <taxon>Catarrhini</taxon>
        <taxon>Hominidae</taxon>
        <taxon>Homo</taxon>
    </lineage>
</organism>
<keyword evidence="1" id="KW-0472">Membrane</keyword>
<reference evidence="2 3" key="2">
    <citation type="journal article" date="2004" name="Nature">
        <title>The DNA sequence and comparative analysis of human chromosome 5.</title>
        <authorList>
            <person name="Schmutz J."/>
            <person name="Martin J."/>
            <person name="Terry A."/>
            <person name="Couronne O."/>
            <person name="Grimwood J."/>
            <person name="Lowry S."/>
            <person name="Gordon L.A."/>
            <person name="Scott D."/>
            <person name="Xie G."/>
            <person name="Huang W."/>
            <person name="Hellsten U."/>
            <person name="Tran-Gyamfi M."/>
            <person name="She X."/>
            <person name="Prabhakar S."/>
            <person name="Aerts A."/>
            <person name="Altherr M."/>
            <person name="Bajorek E."/>
            <person name="Black S."/>
            <person name="Branscomb E."/>
            <person name="Caoile C."/>
            <person name="Challacombe J.F."/>
            <person name="Chan Y.M."/>
            <person name="Denys M."/>
            <person name="Detter J.C."/>
            <person name="Escobar J."/>
            <person name="Flowers D."/>
            <person name="Fotopulos D."/>
            <person name="Glavina T."/>
            <person name="Gomez M."/>
            <person name="Gonzales E."/>
            <person name="Goodstein D."/>
            <person name="Grigoriev I."/>
            <person name="Groza M."/>
            <person name="Hammon N."/>
            <person name="Hawkins T."/>
            <person name="Haydu L."/>
            <person name="Israni S."/>
            <person name="Jett J."/>
            <person name="Kadner K."/>
            <person name="Kimball H."/>
            <person name="Kobayashi A."/>
            <person name="Lopez F."/>
            <person name="Lou Y."/>
            <person name="Martinez D."/>
            <person name="Medina C."/>
            <person name="Morgan J."/>
            <person name="Nandkeshwar R."/>
            <person name="Noonan J.P."/>
            <person name="Pitluck S."/>
            <person name="Pollard M."/>
            <person name="Predki P."/>
            <person name="Priest J."/>
            <person name="Ramirez L."/>
            <person name="Retterer J."/>
            <person name="Rodriguez A."/>
            <person name="Rogers S."/>
            <person name="Salamov A."/>
            <person name="Salazar A."/>
            <person name="Thayer N."/>
            <person name="Tice H."/>
            <person name="Tsai M."/>
            <person name="Ustaszewska A."/>
            <person name="Vo N."/>
            <person name="Wheeler J."/>
            <person name="Wu K."/>
            <person name="Yang J."/>
            <person name="Dickson M."/>
            <person name="Cheng J.F."/>
            <person name="Eichler E.E."/>
            <person name="Olsen A."/>
            <person name="Pennacchio L.A."/>
            <person name="Rokhsar D.S."/>
            <person name="Richardson P."/>
            <person name="Lucas S.M."/>
            <person name="Myers R.M."/>
            <person name="Rubin E.M."/>
        </authorList>
    </citation>
    <scope>NUCLEOTIDE SEQUENCE [LARGE SCALE GENOMIC DNA]</scope>
</reference>
<dbReference type="Bgee" id="ENSG00000164398">
    <property type="expression patterns" value="Expressed in lateral nuclear group of thalamus and 140 other cell types or tissues"/>
</dbReference>
<keyword evidence="3" id="KW-1185">Reference proteome</keyword>
<reference evidence="2 3" key="3">
    <citation type="journal article" date="2004" name="Nature">
        <title>Finishing the euchromatic sequence of the human genome.</title>
        <authorList>
            <consortium name="International Human Genome Sequencing Consortium"/>
        </authorList>
    </citation>
    <scope>NUCLEOTIDE SEQUENCE [LARGE SCALE GENOMIC DNA]</scope>
</reference>
<dbReference type="ExpressionAtlas" id="A0A494C0V0">
    <property type="expression patterns" value="baseline and differential"/>
</dbReference>
<dbReference type="EMBL" id="AC034228">
    <property type="status" value="NOT_ANNOTATED_CDS"/>
    <property type="molecule type" value="Genomic_DNA"/>
</dbReference>
<sequence>MLTFFLVSGGSLWLFVGLLPYLTLVFNRVCPLTSGEDADTGDPEDTATA</sequence>
<dbReference type="OpenTargets" id="ENSG00000164398"/>
<evidence type="ECO:0000256" key="1">
    <source>
        <dbReference type="SAM" id="Phobius"/>
    </source>
</evidence>
<proteinExistence type="predicted"/>
<reference evidence="2" key="5">
    <citation type="submission" date="2025-09" db="UniProtKB">
        <authorList>
            <consortium name="Ensembl"/>
        </authorList>
    </citation>
    <scope>IDENTIFICATION</scope>
</reference>
<dbReference type="OrthoDB" id="1700726at2759"/>
<feature type="transmembrane region" description="Helical" evidence="1">
    <location>
        <begin position="6"/>
        <end position="26"/>
    </location>
</feature>
<dbReference type="ChiTaRS" id="ACSL6">
    <property type="organism name" value="human"/>
</dbReference>
<dbReference type="Proteomes" id="UP000005640">
    <property type="component" value="Chromosome 5"/>
</dbReference>
<dbReference type="HGNC" id="HGNC:16496">
    <property type="gene designation" value="ACSL6"/>
</dbReference>
<reference evidence="2 3" key="1">
    <citation type="journal article" date="2001" name="Nature">
        <title>Initial sequencing and analysis of the human genome.</title>
        <authorList>
            <consortium name="International Human Genome Sequencing Consortium"/>
            <person name="Lander E.S."/>
            <person name="Linton L.M."/>
            <person name="Birren B."/>
            <person name="Nusbaum C."/>
            <person name="Zody M.C."/>
            <person name="Baldwin J."/>
            <person name="Devon K."/>
            <person name="Dewar K."/>
            <person name="Doyle M."/>
            <person name="FitzHugh W."/>
            <person name="Funke R."/>
            <person name="Gage D."/>
            <person name="Harris K."/>
            <person name="Heaford A."/>
            <person name="Howland J."/>
            <person name="Kann L."/>
            <person name="Lehoczky J."/>
            <person name="LeVine R."/>
            <person name="McEwan P."/>
            <person name="McKernan K."/>
            <person name="Meldrim J."/>
            <person name="Mesirov J.P."/>
            <person name="Miranda C."/>
            <person name="Morris W."/>
            <person name="Naylor J."/>
            <person name="Raymond C."/>
            <person name="Rosetti M."/>
            <person name="Santos R."/>
            <person name="Sheridan A."/>
            <person name="Sougnez C."/>
            <person name="Stange-Thomann N."/>
            <person name="Stojanovic N."/>
            <person name="Subramanian A."/>
            <person name="Wyman D."/>
            <person name="Rogers J."/>
            <person name="Sulston J."/>
            <person name="Ainscough R."/>
            <person name="Beck S."/>
            <person name="Bentley D."/>
            <person name="Burton J."/>
            <person name="Clee C."/>
            <person name="Carter N."/>
            <person name="Coulson A."/>
            <person name="Deadman R."/>
            <person name="Deloukas P."/>
            <person name="Dunham A."/>
            <person name="Dunham I."/>
            <person name="Durbin R."/>
            <person name="French L."/>
            <person name="Grafham D."/>
            <person name="Gregory S."/>
            <person name="Hubbard T."/>
            <person name="Humphray S."/>
            <person name="Hunt A."/>
            <person name="Jones M."/>
            <person name="Lloyd C."/>
            <person name="McMurray A."/>
            <person name="Matthews L."/>
            <person name="Mercer S."/>
            <person name="Milne S."/>
            <person name="Mullikin J.C."/>
            <person name="Mungall A."/>
            <person name="Plumb R."/>
            <person name="Ross M."/>
            <person name="Shownkeen R."/>
            <person name="Sims S."/>
            <person name="Waterston R.H."/>
            <person name="Wilson R.K."/>
            <person name="Hillier L.W."/>
            <person name="McPherson J.D."/>
            <person name="Marra M.A."/>
            <person name="Mardis E.R."/>
            <person name="Fulton L.A."/>
            <person name="Chinwalla A.T."/>
            <person name="Pepin K.H."/>
            <person name="Gish W.R."/>
            <person name="Chissoe S.L."/>
            <person name="Wendl M.C."/>
            <person name="Delehaunty K.D."/>
            <person name="Miner T.L."/>
            <person name="Delehaunty A."/>
            <person name="Kramer J.B."/>
            <person name="Cook L.L."/>
            <person name="Fulton R.S."/>
            <person name="Johnson D.L."/>
            <person name="Minx P.J."/>
            <person name="Clifton S.W."/>
            <person name="Hawkins T."/>
            <person name="Branscomb E."/>
            <person name="Predki P."/>
            <person name="Richardson P."/>
            <person name="Wenning S."/>
            <person name="Slezak T."/>
            <person name="Doggett N."/>
            <person name="Cheng J.F."/>
            <person name="Olsen A."/>
            <person name="Lucas S."/>
            <person name="Elkin C."/>
            <person name="Uberbacher E."/>
            <person name="Frazier M."/>
            <person name="Gibbs R.A."/>
            <person name="Muzny D.M."/>
            <person name="Scherer S.E."/>
            <person name="Bouck J.B."/>
            <person name="Sodergren E.J."/>
            <person name="Worley K.C."/>
            <person name="Rives C.M."/>
            <person name="Gorrell J.H."/>
            <person name="Metzker M.L."/>
            <person name="Naylor S.L."/>
            <person name="Kucherlapati R.S."/>
            <person name="Nelson D.L."/>
            <person name="Weinstock G.M."/>
            <person name="Sakaki Y."/>
            <person name="Fujiyama A."/>
            <person name="Hattori M."/>
            <person name="Yada T."/>
            <person name="Toyoda A."/>
            <person name="Itoh T."/>
            <person name="Kawagoe C."/>
            <person name="Watanabe H."/>
            <person name="Totoki Y."/>
            <person name="Taylor T."/>
            <person name="Weissenbach J."/>
            <person name="Heilig R."/>
            <person name="Saurin W."/>
            <person name="Artiguenave F."/>
            <person name="Brottier P."/>
            <person name="Bruls T."/>
            <person name="Pelletier E."/>
            <person name="Robert C."/>
            <person name="Wincker P."/>
            <person name="Smith D.R."/>
            <person name="Doucette-Stamm L."/>
            <person name="Rubenfield M."/>
            <person name="Weinstock K."/>
            <person name="Lee H.M."/>
            <person name="Dubois J."/>
            <person name="Rosenthal A."/>
            <person name="Platzer M."/>
            <person name="Nyakatura G."/>
            <person name="Taudien S."/>
            <person name="Rump A."/>
            <person name="Yang H."/>
            <person name="Yu J."/>
            <person name="Wang J."/>
            <person name="Huang G."/>
            <person name="Gu J."/>
            <person name="Hood L."/>
            <person name="Rowen L."/>
            <person name="Madan A."/>
            <person name="Qin S."/>
            <person name="Davis R.W."/>
            <person name="Federspiel N.A."/>
            <person name="Abola A.P."/>
            <person name="Proctor M.J."/>
            <person name="Myers R.M."/>
            <person name="Schmutz J."/>
            <person name="Dickson M."/>
            <person name="Grimwood J."/>
            <person name="Cox D.R."/>
            <person name="Olson M.V."/>
            <person name="Kaul R."/>
            <person name="Raymond C."/>
            <person name="Shimizu N."/>
            <person name="Kawasaki K."/>
            <person name="Minoshima S."/>
            <person name="Evans G.A."/>
            <person name="Athanasiou M."/>
            <person name="Schultz R."/>
            <person name="Roe B.A."/>
            <person name="Chen F."/>
            <person name="Pan H."/>
            <person name="Ramser J."/>
            <person name="Lehrach H."/>
            <person name="Reinhardt R."/>
            <person name="McCombie W.R."/>
            <person name="de la Bastide M."/>
            <person name="Dedhia N."/>
            <person name="Blocker H."/>
            <person name="Hornischer K."/>
            <person name="Nordsiek G."/>
            <person name="Agarwala R."/>
            <person name="Aravind L."/>
            <person name="Bailey J.A."/>
            <person name="Bateman A."/>
            <person name="Batzoglou S."/>
            <person name="Birney E."/>
            <person name="Bork P."/>
            <person name="Brown D.G."/>
            <person name="Burge C.B."/>
            <person name="Cerutti L."/>
            <person name="Chen H.C."/>
            <person name="Church D."/>
            <person name="Clamp M."/>
            <person name="Copley R.R."/>
            <person name="Doerks T."/>
            <person name="Eddy S.R."/>
            <person name="Eichler E.E."/>
            <person name="Furey T.S."/>
            <person name="Galagan J."/>
            <person name="Gilbert J.G."/>
            <person name="Harmon C."/>
            <person name="Hayashizaki Y."/>
            <person name="Haussler D."/>
            <person name="Hermjakob H."/>
            <person name="Hokamp K."/>
            <person name="Jang W."/>
            <person name="Johnson L.S."/>
            <person name="Jones T.A."/>
            <person name="Kasif S."/>
            <person name="Kaspryzk A."/>
            <person name="Kennedy S."/>
            <person name="Kent W.J."/>
            <person name="Kitts P."/>
            <person name="Koonin E.V."/>
            <person name="Korf I."/>
            <person name="Kulp D."/>
            <person name="Lancet D."/>
            <person name="Lowe T.M."/>
            <person name="McLysaght A."/>
            <person name="Mikkelsen T."/>
            <person name="Moran J.V."/>
            <person name="Mulder N."/>
            <person name="Pollara V.J."/>
            <person name="Ponting C.P."/>
            <person name="Schuler G."/>
            <person name="Schultz J."/>
            <person name="Slater G."/>
            <person name="Smit A.F."/>
            <person name="Stupka E."/>
            <person name="Szustakowski J."/>
            <person name="Thierry-Mieg D."/>
            <person name="Thierry-Mieg J."/>
            <person name="Wagner L."/>
            <person name="Wallis J."/>
            <person name="Wheeler R."/>
            <person name="Williams A."/>
            <person name="Wolf Y.I."/>
            <person name="Wolfe K.H."/>
            <person name="Yang S.P."/>
            <person name="Yeh R.F."/>
            <person name="Collins F."/>
            <person name="Guyer M.S."/>
            <person name="Peterson J."/>
            <person name="Felsenfeld A."/>
            <person name="Wetterstrand K.A."/>
            <person name="Patrinos A."/>
            <person name="Morgan M.J."/>
            <person name="de Jong P."/>
            <person name="Catanese J.J."/>
            <person name="Osoegawa K."/>
            <person name="Shizuya H."/>
            <person name="Choi S."/>
            <person name="Chen Y.J."/>
        </authorList>
    </citation>
    <scope>NUCLEOTIDE SEQUENCE [LARGE SCALE GENOMIC DNA]</scope>
</reference>
<reference evidence="2" key="4">
    <citation type="submission" date="2025-08" db="UniProtKB">
        <authorList>
            <consortium name="Ensembl"/>
        </authorList>
    </citation>
    <scope>IDENTIFICATION</scope>
</reference>
<dbReference type="VEuPathDB" id="HostDB:ENSG00000164398"/>